<dbReference type="Proteomes" id="UP000275078">
    <property type="component" value="Unassembled WGS sequence"/>
</dbReference>
<sequence>MIATPVLQTTMKAFCILCIQERSLNGDDVEGIHVTPPGPISRCFKRAACGTHWFITAGFRRSHPSSLHIVRVFDSPPLSMAAVYSPINTVPGYQHQAEYGSTLTEEPTRLQAETFSDHPSDVSCRAETFQPQLRPVFFKARKLSSVANLSLEKELTKPEYQGELSKEKMREAVGAIASKMHWAIQVGERRDSQTYELQRTSTGSDIVLVSGQWTKQEKDMQITKFVKNELVGYTAMTDSQVREASHQVIEFMRLFLSTNGKYDEIYCNCQHFVYLLIPAITNGDTRFFENPYRLPYKWKKLLESPETRYMVSHAMISTIFKGLSSFAVTLERTSPSPSSPTESYTSSSSSIPSKLKKHRFPHRSSSQRSAKGRRWTDPSPSSSMSIVHATAFMLQPELVDLAGSRRSSNATSTSDTGSEAPILPATHSYPSRTTTNSSKDSDFTADRMNSGFPSNVEDLINTAEFAQFIKIVREIRSRMNPLRKMVRSGSTRASVVTGMVTQDGFLKRERTGSC</sequence>
<name>A0A3N4IAU3_ASCIM</name>
<feature type="compositionally biased region" description="Low complexity" evidence="1">
    <location>
        <begin position="333"/>
        <end position="353"/>
    </location>
</feature>
<gene>
    <name evidence="2" type="ORF">BJ508DRAFT_151971</name>
</gene>
<feature type="compositionally biased region" description="Polar residues" evidence="1">
    <location>
        <begin position="405"/>
        <end position="417"/>
    </location>
</feature>
<accession>A0A3N4IAU3</accession>
<keyword evidence="3" id="KW-1185">Reference proteome</keyword>
<dbReference type="AlphaFoldDB" id="A0A3N4IAU3"/>
<evidence type="ECO:0000313" key="3">
    <source>
        <dbReference type="Proteomes" id="UP000275078"/>
    </source>
</evidence>
<protein>
    <submittedName>
        <fullName evidence="2">Uncharacterized protein</fullName>
    </submittedName>
</protein>
<feature type="region of interest" description="Disordered" evidence="1">
    <location>
        <begin position="404"/>
        <end position="455"/>
    </location>
</feature>
<organism evidence="2 3">
    <name type="scientific">Ascobolus immersus RN42</name>
    <dbReference type="NCBI Taxonomy" id="1160509"/>
    <lineage>
        <taxon>Eukaryota</taxon>
        <taxon>Fungi</taxon>
        <taxon>Dikarya</taxon>
        <taxon>Ascomycota</taxon>
        <taxon>Pezizomycotina</taxon>
        <taxon>Pezizomycetes</taxon>
        <taxon>Pezizales</taxon>
        <taxon>Ascobolaceae</taxon>
        <taxon>Ascobolus</taxon>
    </lineage>
</organism>
<feature type="compositionally biased region" description="Polar residues" evidence="1">
    <location>
        <begin position="428"/>
        <end position="438"/>
    </location>
</feature>
<proteinExistence type="predicted"/>
<evidence type="ECO:0000313" key="2">
    <source>
        <dbReference type="EMBL" id="RPA78864.1"/>
    </source>
</evidence>
<reference evidence="2 3" key="1">
    <citation type="journal article" date="2018" name="Nat. Ecol. Evol.">
        <title>Pezizomycetes genomes reveal the molecular basis of ectomycorrhizal truffle lifestyle.</title>
        <authorList>
            <person name="Murat C."/>
            <person name="Payen T."/>
            <person name="Noel B."/>
            <person name="Kuo A."/>
            <person name="Morin E."/>
            <person name="Chen J."/>
            <person name="Kohler A."/>
            <person name="Krizsan K."/>
            <person name="Balestrini R."/>
            <person name="Da Silva C."/>
            <person name="Montanini B."/>
            <person name="Hainaut M."/>
            <person name="Levati E."/>
            <person name="Barry K.W."/>
            <person name="Belfiori B."/>
            <person name="Cichocki N."/>
            <person name="Clum A."/>
            <person name="Dockter R.B."/>
            <person name="Fauchery L."/>
            <person name="Guy J."/>
            <person name="Iotti M."/>
            <person name="Le Tacon F."/>
            <person name="Lindquist E.A."/>
            <person name="Lipzen A."/>
            <person name="Malagnac F."/>
            <person name="Mello A."/>
            <person name="Molinier V."/>
            <person name="Miyauchi S."/>
            <person name="Poulain J."/>
            <person name="Riccioni C."/>
            <person name="Rubini A."/>
            <person name="Sitrit Y."/>
            <person name="Splivallo R."/>
            <person name="Traeger S."/>
            <person name="Wang M."/>
            <person name="Zifcakova L."/>
            <person name="Wipf D."/>
            <person name="Zambonelli A."/>
            <person name="Paolocci F."/>
            <person name="Nowrousian M."/>
            <person name="Ottonello S."/>
            <person name="Baldrian P."/>
            <person name="Spatafora J.W."/>
            <person name="Henrissat B."/>
            <person name="Nagy L.G."/>
            <person name="Aury J.M."/>
            <person name="Wincker P."/>
            <person name="Grigoriev I.V."/>
            <person name="Bonfante P."/>
            <person name="Martin F.M."/>
        </authorList>
    </citation>
    <scope>NUCLEOTIDE SEQUENCE [LARGE SCALE GENOMIC DNA]</scope>
    <source>
        <strain evidence="2 3">RN42</strain>
    </source>
</reference>
<evidence type="ECO:0000256" key="1">
    <source>
        <dbReference type="SAM" id="MobiDB-lite"/>
    </source>
</evidence>
<feature type="region of interest" description="Disordered" evidence="1">
    <location>
        <begin position="331"/>
        <end position="382"/>
    </location>
</feature>
<dbReference type="EMBL" id="ML119706">
    <property type="protein sequence ID" value="RPA78864.1"/>
    <property type="molecule type" value="Genomic_DNA"/>
</dbReference>